<protein>
    <recommendedName>
        <fullName evidence="3">DUF4371 domain-containing protein</fullName>
    </recommendedName>
</protein>
<dbReference type="PANTHER" id="PTHR45749:SF21">
    <property type="entry name" value="DUF4371 DOMAIN-CONTAINING PROTEIN"/>
    <property type="match status" value="1"/>
</dbReference>
<evidence type="ECO:0000313" key="2">
    <source>
        <dbReference type="Proteomes" id="UP000663824"/>
    </source>
</evidence>
<organism evidence="1 2">
    <name type="scientific">Rotaria magnacalcarata</name>
    <dbReference type="NCBI Taxonomy" id="392030"/>
    <lineage>
        <taxon>Eukaryota</taxon>
        <taxon>Metazoa</taxon>
        <taxon>Spiralia</taxon>
        <taxon>Gnathifera</taxon>
        <taxon>Rotifera</taxon>
        <taxon>Eurotatoria</taxon>
        <taxon>Bdelloidea</taxon>
        <taxon>Philodinida</taxon>
        <taxon>Philodinidae</taxon>
        <taxon>Rotaria</taxon>
    </lineage>
</organism>
<evidence type="ECO:0000313" key="1">
    <source>
        <dbReference type="EMBL" id="CAF2060177.1"/>
    </source>
</evidence>
<dbReference type="Proteomes" id="UP000663824">
    <property type="component" value="Unassembled WGS sequence"/>
</dbReference>
<proteinExistence type="predicted"/>
<dbReference type="EMBL" id="CAJNRE010006924">
    <property type="protein sequence ID" value="CAF2060177.1"/>
    <property type="molecule type" value="Genomic_DNA"/>
</dbReference>
<sequence length="292" mass="33883">ISKRKCFSLICDETCDESTLEQLCVGIRFANDNYEIFEDVHDLYELSRQNAEAIVESYDGASSMSGIYGDVSALVLKQQSKAFFIHCNAHCLDLAVYDLTNECPTIIQEALYTLIEEKDGPGIEANGLHEQMNKFYFFFRLKLGYLIFSATETLSRIIQSSSCCLQDVLSSTKSLIRYFERIRDDTNFKSFYTKILNESESLKDKPILTRHRRPPKSYQSSSDSVEFSSCEEFYRQQYMESLEIVVNMLQNRFTQKNFKLLCNVKKFILYAANNSLDDSNDYFQSVMDFLLW</sequence>
<evidence type="ECO:0008006" key="3">
    <source>
        <dbReference type="Google" id="ProtNLM"/>
    </source>
</evidence>
<dbReference type="AlphaFoldDB" id="A0A816QHW5"/>
<dbReference type="PANTHER" id="PTHR45749">
    <property type="match status" value="1"/>
</dbReference>
<feature type="non-terminal residue" evidence="1">
    <location>
        <position position="1"/>
    </location>
</feature>
<name>A0A816QHW5_9BILA</name>
<gene>
    <name evidence="1" type="ORF">MBJ925_LOCUS14748</name>
</gene>
<accession>A0A816QHW5</accession>
<reference evidence="1" key="1">
    <citation type="submission" date="2021-02" db="EMBL/GenBank/DDBJ databases">
        <authorList>
            <person name="Nowell W R."/>
        </authorList>
    </citation>
    <scope>NUCLEOTIDE SEQUENCE</scope>
</reference>
<comment type="caution">
    <text evidence="1">The sequence shown here is derived from an EMBL/GenBank/DDBJ whole genome shotgun (WGS) entry which is preliminary data.</text>
</comment>